<dbReference type="EMBL" id="LR796777">
    <property type="protein sequence ID" value="CAB4165013.1"/>
    <property type="molecule type" value="Genomic_DNA"/>
</dbReference>
<dbReference type="InterPro" id="IPR009061">
    <property type="entry name" value="DNA-bd_dom_put_sf"/>
</dbReference>
<sequence length="69" mass="8013">MATSQTLTSDELSRRWHVTRVTLARWRMEGSGPPYVKLGAGAQSRVIYMLQDIEAWERDHRQLNQQNGQ</sequence>
<organism evidence="1">
    <name type="scientific">uncultured Caudovirales phage</name>
    <dbReference type="NCBI Taxonomy" id="2100421"/>
    <lineage>
        <taxon>Viruses</taxon>
        <taxon>Duplodnaviria</taxon>
        <taxon>Heunggongvirae</taxon>
        <taxon>Uroviricota</taxon>
        <taxon>Caudoviricetes</taxon>
        <taxon>Peduoviridae</taxon>
        <taxon>Maltschvirus</taxon>
        <taxon>Maltschvirus maltsch</taxon>
    </lineage>
</organism>
<accession>A0A6J5P144</accession>
<protein>
    <recommendedName>
        <fullName evidence="2">Helix-turn-helix domain containing protein</fullName>
    </recommendedName>
</protein>
<gene>
    <name evidence="1" type="ORF">UFOVP824_21</name>
</gene>
<evidence type="ECO:0008006" key="2">
    <source>
        <dbReference type="Google" id="ProtNLM"/>
    </source>
</evidence>
<evidence type="ECO:0000313" key="1">
    <source>
        <dbReference type="EMBL" id="CAB4165013.1"/>
    </source>
</evidence>
<proteinExistence type="predicted"/>
<name>A0A6J5P144_9CAUD</name>
<dbReference type="SUPFAM" id="SSF46955">
    <property type="entry name" value="Putative DNA-binding domain"/>
    <property type="match status" value="1"/>
</dbReference>
<reference evidence="1" key="1">
    <citation type="submission" date="2020-04" db="EMBL/GenBank/DDBJ databases">
        <authorList>
            <person name="Chiriac C."/>
            <person name="Salcher M."/>
            <person name="Ghai R."/>
            <person name="Kavagutti S V."/>
        </authorList>
    </citation>
    <scope>NUCLEOTIDE SEQUENCE</scope>
</reference>